<dbReference type="OrthoDB" id="207378at2759"/>
<dbReference type="GeneID" id="117577698"/>
<dbReference type="Pfam" id="PF20146">
    <property type="entry name" value="NRF"/>
    <property type="match status" value="1"/>
</dbReference>
<feature type="compositionally biased region" description="Low complexity" evidence="1">
    <location>
        <begin position="404"/>
        <end position="430"/>
    </location>
</feature>
<dbReference type="Proteomes" id="UP000515160">
    <property type="component" value="Chromosome X"/>
</dbReference>
<feature type="transmembrane region" description="Helical" evidence="2">
    <location>
        <begin position="521"/>
        <end position="542"/>
    </location>
</feature>
<organism evidence="5 6">
    <name type="scientific">Drosophila albomicans</name>
    <name type="common">Fruit fly</name>
    <dbReference type="NCBI Taxonomy" id="7291"/>
    <lineage>
        <taxon>Eukaryota</taxon>
        <taxon>Metazoa</taxon>
        <taxon>Ecdysozoa</taxon>
        <taxon>Arthropoda</taxon>
        <taxon>Hexapoda</taxon>
        <taxon>Insecta</taxon>
        <taxon>Pterygota</taxon>
        <taxon>Neoptera</taxon>
        <taxon>Endopterygota</taxon>
        <taxon>Diptera</taxon>
        <taxon>Brachycera</taxon>
        <taxon>Muscomorpha</taxon>
        <taxon>Ephydroidea</taxon>
        <taxon>Drosophilidae</taxon>
        <taxon>Drosophila</taxon>
    </lineage>
</organism>
<name>A0A6P8XYM6_DROAB</name>
<feature type="region of interest" description="Disordered" evidence="1">
    <location>
        <begin position="162"/>
        <end position="181"/>
    </location>
</feature>
<dbReference type="GO" id="GO:0016747">
    <property type="term" value="F:acyltransferase activity, transferring groups other than amino-acyl groups"/>
    <property type="evidence" value="ECO:0007669"/>
    <property type="project" value="InterPro"/>
</dbReference>
<dbReference type="InterPro" id="IPR052728">
    <property type="entry name" value="O2_lipid_transport_reg"/>
</dbReference>
<feature type="chain" id="PRO_5027768849" evidence="3">
    <location>
        <begin position="26"/>
        <end position="882"/>
    </location>
</feature>
<evidence type="ECO:0000256" key="3">
    <source>
        <dbReference type="SAM" id="SignalP"/>
    </source>
</evidence>
<evidence type="ECO:0000259" key="4">
    <source>
        <dbReference type="SMART" id="SM00703"/>
    </source>
</evidence>
<feature type="transmembrane region" description="Helical" evidence="2">
    <location>
        <begin position="482"/>
        <end position="501"/>
    </location>
</feature>
<feature type="signal peptide" evidence="3">
    <location>
        <begin position="1"/>
        <end position="25"/>
    </location>
</feature>
<keyword evidence="5" id="KW-1185">Reference proteome</keyword>
<keyword evidence="2" id="KW-0812">Transmembrane</keyword>
<evidence type="ECO:0000313" key="6">
    <source>
        <dbReference type="RefSeq" id="XP_034118489.1"/>
    </source>
</evidence>
<feature type="transmembrane region" description="Helical" evidence="2">
    <location>
        <begin position="776"/>
        <end position="795"/>
    </location>
</feature>
<dbReference type="InterPro" id="IPR002656">
    <property type="entry name" value="Acyl_transf_3_dom"/>
</dbReference>
<feature type="domain" description="Nose resistant-to-fluoxetine protein N-terminal" evidence="4">
    <location>
        <begin position="101"/>
        <end position="270"/>
    </location>
</feature>
<dbReference type="Pfam" id="PF01757">
    <property type="entry name" value="Acyl_transf_3"/>
    <property type="match status" value="1"/>
</dbReference>
<evidence type="ECO:0000256" key="1">
    <source>
        <dbReference type="SAM" id="MobiDB-lite"/>
    </source>
</evidence>
<feature type="transmembrane region" description="Helical" evidence="2">
    <location>
        <begin position="807"/>
        <end position="827"/>
    </location>
</feature>
<feature type="transmembrane region" description="Helical" evidence="2">
    <location>
        <begin position="665"/>
        <end position="686"/>
    </location>
</feature>
<keyword evidence="2" id="KW-1133">Transmembrane helix</keyword>
<dbReference type="SMART" id="SM00703">
    <property type="entry name" value="NRF"/>
    <property type="match status" value="1"/>
</dbReference>
<feature type="transmembrane region" description="Helical" evidence="2">
    <location>
        <begin position="706"/>
        <end position="724"/>
    </location>
</feature>
<gene>
    <name evidence="6" type="primary">LOC117577698</name>
</gene>
<accession>A0A6P8XYM6</accession>
<feature type="transmembrane region" description="Helical" evidence="2">
    <location>
        <begin position="839"/>
        <end position="870"/>
    </location>
</feature>
<sequence>MHLHQVLMLLLWLLVSVSVSTIAEAAIDKDNKSSSAAVIGDVNQHNVINLRLQTENNNNNSNVDVNFDLSRTQRLRDSLNVFDLSLLAAQWQRVKAARTLSANCTKDMRSYLRGLTDATMWAVKMDDASGHYTSGFFYGNNYWMGSLALCEAIYEGATNGINNNNNNNSNSANNKTSNKDDNKDSGLPFAAAFSKAYSSVSNAPPPFQPGFYVLKLQLNETLPTEVLRTIYTGMCLPSSCSIADVDQMSSFARLELPSRELRVLDIRVPTDKEFNIWSDKTFCLLILVSCIVIVLICCGTLYEIYLTRQLQEALRLQDKEMMNNSETSSGIGCASSDYSDTMTAHDEALKQSNHQSDSLKQLDQLVLNLPPTLTGGDNDSGNGHHHDEERMHDHLNHLQHHRGGSNASGSSSNGSGRRVAVSNNNNNNSNSDEHLEGHLHEPEKLSIYSELLLSFSAITNFNAICDRNVGADTIPCIHGLRAFSMAWVILGHTCIVVFKYSDNMEMRKEVEQNFFFQAITNGPFSVDTFFFISGFLISYLYFRTNAKGKLNKLSKGANEFTAGTAHFFGLVAYRFMRLTAPYLFVLGVVQVTMKYLAAYSIFDPPTMDHVTCPDYWWRNILYINTLFPVDEMCMLWSWYLANDTQFYMIGAIILIVGVRHFKLSAITTLVFLVLSWITTAVVAFTNNHRPNTDDPLALFDKIYDKPWTRLGPYLIGMAVGWILFRSNCKIRLPKLTVASAWFLAMLNLFVLVFGLYQTDLSQFTAAAYSSLSHSAWALSLAWITIACSTGYGGYINSLLSAPCLYPFSRVTYCAYLVHPIVIRSMALNSDAPLHLGGDLMVVMFFGLTVASYFLAFVVSMSFEAPVVTMLKILSPSRKKRLA</sequence>
<feature type="transmembrane region" description="Helical" evidence="2">
    <location>
        <begin position="284"/>
        <end position="305"/>
    </location>
</feature>
<feature type="compositionally biased region" description="Low complexity" evidence="1">
    <location>
        <begin position="162"/>
        <end position="176"/>
    </location>
</feature>
<keyword evidence="2" id="KW-0472">Membrane</keyword>
<dbReference type="RefSeq" id="XP_034118489.1">
    <property type="nucleotide sequence ID" value="XM_034262598.2"/>
</dbReference>
<feature type="transmembrane region" description="Helical" evidence="2">
    <location>
        <begin position="736"/>
        <end position="756"/>
    </location>
</feature>
<evidence type="ECO:0000313" key="5">
    <source>
        <dbReference type="Proteomes" id="UP000515160"/>
    </source>
</evidence>
<feature type="transmembrane region" description="Helical" evidence="2">
    <location>
        <begin position="582"/>
        <end position="602"/>
    </location>
</feature>
<dbReference type="PANTHER" id="PTHR11161:SF72">
    <property type="entry name" value="FI21449P1"/>
    <property type="match status" value="1"/>
</dbReference>
<dbReference type="AlphaFoldDB" id="A0A6P8XYM6"/>
<feature type="region of interest" description="Disordered" evidence="1">
    <location>
        <begin position="399"/>
        <end position="437"/>
    </location>
</feature>
<keyword evidence="3" id="KW-0732">Signal</keyword>
<dbReference type="InterPro" id="IPR006621">
    <property type="entry name" value="Nose-resist-to-fluoxetine_N"/>
</dbReference>
<feature type="transmembrane region" description="Helical" evidence="2">
    <location>
        <begin position="636"/>
        <end position="658"/>
    </location>
</feature>
<dbReference type="PANTHER" id="PTHR11161">
    <property type="entry name" value="O-ACYLTRANSFERASE"/>
    <property type="match status" value="1"/>
</dbReference>
<evidence type="ECO:0000256" key="2">
    <source>
        <dbReference type="SAM" id="Phobius"/>
    </source>
</evidence>
<proteinExistence type="predicted"/>
<reference evidence="6" key="1">
    <citation type="submission" date="2025-08" db="UniProtKB">
        <authorList>
            <consortium name="RefSeq"/>
        </authorList>
    </citation>
    <scope>IDENTIFICATION</scope>
    <source>
        <strain evidence="6">15112-1751.03</strain>
        <tissue evidence="6">Whole Adult</tissue>
    </source>
</reference>
<protein>
    <submittedName>
        <fullName evidence="6">Uncharacterized protein LOC117577698</fullName>
    </submittedName>
</protein>